<dbReference type="AlphaFoldDB" id="A0AAN6U506"/>
<protein>
    <recommendedName>
        <fullName evidence="3">Heterokaryon incompatibility domain-containing protein</fullName>
    </recommendedName>
</protein>
<dbReference type="EMBL" id="MU853225">
    <property type="protein sequence ID" value="KAK4126394.1"/>
    <property type="molecule type" value="Genomic_DNA"/>
</dbReference>
<keyword evidence="2" id="KW-1185">Reference proteome</keyword>
<dbReference type="GeneID" id="87829262"/>
<name>A0AAN6U506_9PEZI</name>
<comment type="caution">
    <text evidence="1">The sequence shown here is derived from an EMBL/GenBank/DDBJ whole genome shotgun (WGS) entry which is preliminary data.</text>
</comment>
<reference evidence="1" key="2">
    <citation type="submission" date="2023-05" db="EMBL/GenBank/DDBJ databases">
        <authorList>
            <consortium name="Lawrence Berkeley National Laboratory"/>
            <person name="Steindorff A."/>
            <person name="Hensen N."/>
            <person name="Bonometti L."/>
            <person name="Westerberg I."/>
            <person name="Brannstrom I.O."/>
            <person name="Guillou S."/>
            <person name="Cros-Aarteil S."/>
            <person name="Calhoun S."/>
            <person name="Haridas S."/>
            <person name="Kuo A."/>
            <person name="Mondo S."/>
            <person name="Pangilinan J."/>
            <person name="Riley R."/>
            <person name="Labutti K."/>
            <person name="Andreopoulos B."/>
            <person name="Lipzen A."/>
            <person name="Chen C."/>
            <person name="Yanf M."/>
            <person name="Daum C."/>
            <person name="Ng V."/>
            <person name="Clum A."/>
            <person name="Ohm R."/>
            <person name="Martin F."/>
            <person name="Silar P."/>
            <person name="Natvig D."/>
            <person name="Lalanne C."/>
            <person name="Gautier V."/>
            <person name="Ament-Velasquez S.L."/>
            <person name="Kruys A."/>
            <person name="Hutchinson M.I."/>
            <person name="Powell A.J."/>
            <person name="Barry K."/>
            <person name="Miller A.N."/>
            <person name="Grigoriev I.V."/>
            <person name="Debuchy R."/>
            <person name="Gladieux P."/>
            <person name="Thoren M.H."/>
            <person name="Johannesson H."/>
        </authorList>
    </citation>
    <scope>NUCLEOTIDE SEQUENCE</scope>
    <source>
        <strain evidence="1">CBS 731.68</strain>
    </source>
</reference>
<gene>
    <name evidence="1" type="ORF">N657DRAFT_643177</name>
</gene>
<evidence type="ECO:0008006" key="3">
    <source>
        <dbReference type="Google" id="ProtNLM"/>
    </source>
</evidence>
<dbReference type="RefSeq" id="XP_062650165.1">
    <property type="nucleotide sequence ID" value="XM_062792493.1"/>
</dbReference>
<evidence type="ECO:0000313" key="1">
    <source>
        <dbReference type="EMBL" id="KAK4126394.1"/>
    </source>
</evidence>
<reference evidence="1" key="1">
    <citation type="journal article" date="2023" name="Mol. Phylogenet. Evol.">
        <title>Genome-scale phylogeny and comparative genomics of the fungal order Sordariales.</title>
        <authorList>
            <person name="Hensen N."/>
            <person name="Bonometti L."/>
            <person name="Westerberg I."/>
            <person name="Brannstrom I.O."/>
            <person name="Guillou S."/>
            <person name="Cros-Aarteil S."/>
            <person name="Calhoun S."/>
            <person name="Haridas S."/>
            <person name="Kuo A."/>
            <person name="Mondo S."/>
            <person name="Pangilinan J."/>
            <person name="Riley R."/>
            <person name="LaButti K."/>
            <person name="Andreopoulos B."/>
            <person name="Lipzen A."/>
            <person name="Chen C."/>
            <person name="Yan M."/>
            <person name="Daum C."/>
            <person name="Ng V."/>
            <person name="Clum A."/>
            <person name="Steindorff A."/>
            <person name="Ohm R.A."/>
            <person name="Martin F."/>
            <person name="Silar P."/>
            <person name="Natvig D.O."/>
            <person name="Lalanne C."/>
            <person name="Gautier V."/>
            <person name="Ament-Velasquez S.L."/>
            <person name="Kruys A."/>
            <person name="Hutchinson M.I."/>
            <person name="Powell A.J."/>
            <person name="Barry K."/>
            <person name="Miller A.N."/>
            <person name="Grigoriev I.V."/>
            <person name="Debuchy R."/>
            <person name="Gladieux P."/>
            <person name="Hiltunen Thoren M."/>
            <person name="Johannesson H."/>
        </authorList>
    </citation>
    <scope>NUCLEOTIDE SEQUENCE</scope>
    <source>
        <strain evidence="1">CBS 731.68</strain>
    </source>
</reference>
<evidence type="ECO:0000313" key="2">
    <source>
        <dbReference type="Proteomes" id="UP001302602"/>
    </source>
</evidence>
<dbReference type="Proteomes" id="UP001302602">
    <property type="component" value="Unassembled WGS sequence"/>
</dbReference>
<organism evidence="1 2">
    <name type="scientific">Parathielavia appendiculata</name>
    <dbReference type="NCBI Taxonomy" id="2587402"/>
    <lineage>
        <taxon>Eukaryota</taxon>
        <taxon>Fungi</taxon>
        <taxon>Dikarya</taxon>
        <taxon>Ascomycota</taxon>
        <taxon>Pezizomycotina</taxon>
        <taxon>Sordariomycetes</taxon>
        <taxon>Sordariomycetidae</taxon>
        <taxon>Sordariales</taxon>
        <taxon>Chaetomiaceae</taxon>
        <taxon>Parathielavia</taxon>
    </lineage>
</organism>
<proteinExistence type="predicted"/>
<sequence length="98" mass="10939">MSDIYSSAAHVIVWRFYTLFPPYIFDDCDALGAVLKASWNTRVWALQEVVLARRATVRAGPGAVRWSKLERLANVNTAKNAVSGFTRYPGDAFARCGR</sequence>
<accession>A0AAN6U506</accession>